<evidence type="ECO:0000256" key="4">
    <source>
        <dbReference type="ARBA" id="ARBA00022475"/>
    </source>
</evidence>
<evidence type="ECO:0000256" key="5">
    <source>
        <dbReference type="ARBA" id="ARBA00022692"/>
    </source>
</evidence>
<keyword evidence="4" id="KW-1003">Cell membrane</keyword>
<dbReference type="GO" id="GO:0043190">
    <property type="term" value="C:ATP-binding cassette (ABC) transporter complex"/>
    <property type="evidence" value="ECO:0007669"/>
    <property type="project" value="InterPro"/>
</dbReference>
<dbReference type="InterPro" id="IPR000412">
    <property type="entry name" value="ABC_2_transport"/>
</dbReference>
<evidence type="ECO:0000256" key="6">
    <source>
        <dbReference type="ARBA" id="ARBA00022989"/>
    </source>
</evidence>
<protein>
    <submittedName>
        <fullName evidence="10">Inner membrane transport permease</fullName>
    </submittedName>
</protein>
<name>A0A5J4SMR8_9ZZZZ</name>
<dbReference type="PROSITE" id="PS51012">
    <property type="entry name" value="ABC_TM2"/>
    <property type="match status" value="1"/>
</dbReference>
<evidence type="ECO:0000259" key="9">
    <source>
        <dbReference type="PROSITE" id="PS51012"/>
    </source>
</evidence>
<keyword evidence="7 8" id="KW-0472">Membrane</keyword>
<feature type="transmembrane region" description="Helical" evidence="8">
    <location>
        <begin position="340"/>
        <end position="360"/>
    </location>
</feature>
<evidence type="ECO:0000256" key="1">
    <source>
        <dbReference type="ARBA" id="ARBA00004651"/>
    </source>
</evidence>
<evidence type="ECO:0000256" key="2">
    <source>
        <dbReference type="ARBA" id="ARBA00007783"/>
    </source>
</evidence>
<keyword evidence="6 8" id="KW-1133">Transmembrane helix</keyword>
<comment type="similarity">
    <text evidence="2">Belongs to the ABC-2 integral membrane protein family.</text>
</comment>
<evidence type="ECO:0000256" key="8">
    <source>
        <dbReference type="SAM" id="Phobius"/>
    </source>
</evidence>
<keyword evidence="3" id="KW-0813">Transport</keyword>
<dbReference type="InterPro" id="IPR047817">
    <property type="entry name" value="ABC2_TM_bact-type"/>
</dbReference>
<feature type="transmembrane region" description="Helical" evidence="8">
    <location>
        <begin position="281"/>
        <end position="305"/>
    </location>
</feature>
<organism evidence="10">
    <name type="scientific">termite gut metagenome</name>
    <dbReference type="NCBI Taxonomy" id="433724"/>
    <lineage>
        <taxon>unclassified sequences</taxon>
        <taxon>metagenomes</taxon>
        <taxon>organismal metagenomes</taxon>
    </lineage>
</organism>
<evidence type="ECO:0000256" key="7">
    <source>
        <dbReference type="ARBA" id="ARBA00023136"/>
    </source>
</evidence>
<dbReference type="PRINTS" id="PR00164">
    <property type="entry name" value="ABC2TRNSPORT"/>
</dbReference>
<evidence type="ECO:0000256" key="3">
    <source>
        <dbReference type="ARBA" id="ARBA00022448"/>
    </source>
</evidence>
<dbReference type="Pfam" id="PF12698">
    <property type="entry name" value="ABC2_membrane_3"/>
    <property type="match status" value="1"/>
</dbReference>
<dbReference type="InterPro" id="IPR051449">
    <property type="entry name" value="ABC-2_transporter_component"/>
</dbReference>
<comment type="subcellular location">
    <subcellularLocation>
        <location evidence="1">Cell membrane</location>
        <topology evidence="1">Multi-pass membrane protein</topology>
    </subcellularLocation>
</comment>
<feature type="domain" description="ABC transmembrane type-2" evidence="9">
    <location>
        <begin position="116"/>
        <end position="366"/>
    </location>
</feature>
<keyword evidence="5 8" id="KW-0812">Transmembrane</keyword>
<gene>
    <name evidence="10" type="ORF">EZS27_005081</name>
</gene>
<dbReference type="EMBL" id="SNRY01000095">
    <property type="protein sequence ID" value="KAA6347464.1"/>
    <property type="molecule type" value="Genomic_DNA"/>
</dbReference>
<reference evidence="10" key="1">
    <citation type="submission" date="2019-03" db="EMBL/GenBank/DDBJ databases">
        <title>Single cell metagenomics reveals metabolic interactions within the superorganism composed of flagellate Streblomastix strix and complex community of Bacteroidetes bacteria on its surface.</title>
        <authorList>
            <person name="Treitli S.C."/>
            <person name="Kolisko M."/>
            <person name="Husnik F."/>
            <person name="Keeling P."/>
            <person name="Hampl V."/>
        </authorList>
    </citation>
    <scope>NUCLEOTIDE SEQUENCE</scope>
    <source>
        <strain evidence="10">STM</strain>
    </source>
</reference>
<dbReference type="InterPro" id="IPR013525">
    <property type="entry name" value="ABC2_TM"/>
</dbReference>
<comment type="caution">
    <text evidence="10">The sequence shown here is derived from an EMBL/GenBank/DDBJ whole genome shotgun (WGS) entry which is preliminary data.</text>
</comment>
<dbReference type="PANTHER" id="PTHR30294">
    <property type="entry name" value="MEMBRANE COMPONENT OF ABC TRANSPORTER YHHJ-RELATED"/>
    <property type="match status" value="1"/>
</dbReference>
<feature type="transmembrane region" description="Helical" evidence="8">
    <location>
        <begin position="252"/>
        <end position="274"/>
    </location>
</feature>
<proteinExistence type="inferred from homology"/>
<accession>A0A5J4SMR8</accession>
<evidence type="ECO:0000313" key="10">
    <source>
        <dbReference type="EMBL" id="KAA6347464.1"/>
    </source>
</evidence>
<sequence length="368" mass="41196">MNSFVAFVKKEFYHILRDKRTMLILLVMPVVQIILFGFAVTTEVNNVQVAIFDPSKDVSTQQIVERFEASNYFTVTHILSKPEDINHIFKEKRTNLVIVFSERFNENLLSTGEAAVQLIADATDPNLATLLTGYATNILLSYQQELMNQYTIPFQILLETKMLYNPQMKSAYNFVPGVMGLILMLICAMMTAIAIVREKETGTMEVLLASPVKPIYIIIAKAVPYFFLSIINLTTIILLAVFVLGVPITGSLFWLIVISLLFIVVSLSLGLLISTLVKTQVAAMLISGMALMMPVIFFSGLLFPIESMPTLLQWLSGIMPARWYIAAIRKLMIQGVEIIYLSKELSVLVAMALALLVVSIKKLNVRLN</sequence>
<dbReference type="AlphaFoldDB" id="A0A5J4SMR8"/>
<feature type="transmembrane region" description="Helical" evidence="8">
    <location>
        <begin position="21"/>
        <end position="40"/>
    </location>
</feature>
<feature type="transmembrane region" description="Helical" evidence="8">
    <location>
        <begin position="171"/>
        <end position="196"/>
    </location>
</feature>
<dbReference type="Gene3D" id="3.40.1710.10">
    <property type="entry name" value="abc type-2 transporter like domain"/>
    <property type="match status" value="1"/>
</dbReference>
<dbReference type="GO" id="GO:0140359">
    <property type="term" value="F:ABC-type transporter activity"/>
    <property type="evidence" value="ECO:0007669"/>
    <property type="project" value="InterPro"/>
</dbReference>
<dbReference type="PANTHER" id="PTHR30294:SF29">
    <property type="entry name" value="MULTIDRUG ABC TRANSPORTER PERMEASE YBHS-RELATED"/>
    <property type="match status" value="1"/>
</dbReference>
<feature type="transmembrane region" description="Helical" evidence="8">
    <location>
        <begin position="223"/>
        <end position="246"/>
    </location>
</feature>